<proteinExistence type="predicted"/>
<accession>A0A5A7N279</accession>
<evidence type="ECO:0000313" key="2">
    <source>
        <dbReference type="EMBL" id="GER01470.1"/>
    </source>
</evidence>
<dbReference type="EMBL" id="BKCL01000001">
    <property type="protein sequence ID" value="GEQ96747.1"/>
    <property type="molecule type" value="Genomic_DNA"/>
</dbReference>
<evidence type="ECO:0000313" key="3">
    <source>
        <dbReference type="Proteomes" id="UP000322084"/>
    </source>
</evidence>
<evidence type="ECO:0000313" key="1">
    <source>
        <dbReference type="EMBL" id="GEQ96747.1"/>
    </source>
</evidence>
<dbReference type="Proteomes" id="UP000322084">
    <property type="component" value="Unassembled WGS sequence"/>
</dbReference>
<keyword evidence="4" id="KW-1185">Reference proteome</keyword>
<dbReference type="Proteomes" id="UP000325187">
    <property type="component" value="Unassembled WGS sequence"/>
</dbReference>
<dbReference type="AlphaFoldDB" id="A0A5A7N279"/>
<sequence length="55" mass="5563">MSRAVALTIEDRLAEIKASKGEAVTVDEIGAVVANLVSSLDGQGVGARRCGFGSS</sequence>
<comment type="caution">
    <text evidence="2">The sequence shown here is derived from an EMBL/GenBank/DDBJ whole genome shotgun (WGS) entry which is preliminary data.</text>
</comment>
<dbReference type="EMBL" id="BKCM01000010">
    <property type="protein sequence ID" value="GER01470.1"/>
    <property type="molecule type" value="Genomic_DNA"/>
</dbReference>
<name>A0A5A7N279_9PROT</name>
<protein>
    <submittedName>
        <fullName evidence="2">Uncharacterized protein</fullName>
    </submittedName>
</protein>
<accession>A0A5A7MLF5</accession>
<evidence type="ECO:0000313" key="4">
    <source>
        <dbReference type="Proteomes" id="UP000325187"/>
    </source>
</evidence>
<reference evidence="3 4" key="1">
    <citation type="submission" date="2019-09" db="EMBL/GenBank/DDBJ databases">
        <title>NBRP : Genome information of microbial organism related human and environment.</title>
        <authorList>
            <person name="Hattori M."/>
            <person name="Oshima K."/>
            <person name="Inaba H."/>
            <person name="Suda W."/>
            <person name="Sakamoto M."/>
            <person name="Iino T."/>
            <person name="Kitahara M."/>
            <person name="Oshida Y."/>
            <person name="Iida T."/>
            <person name="Kudo T."/>
            <person name="Itoh T."/>
            <person name="Ohkuma M."/>
        </authorList>
    </citation>
    <scope>NUCLEOTIDE SEQUENCE [LARGE SCALE GENOMIC DNA]</scope>
    <source>
        <strain evidence="1 3">Hi-2</strain>
        <strain evidence="2 4">Mie-1</strain>
    </source>
</reference>
<dbReference type="RefSeq" id="WP_210431147.1">
    <property type="nucleotide sequence ID" value="NZ_BKCL01000001.1"/>
</dbReference>
<organism evidence="2 4">
    <name type="scientific">Iodidimonas gelatinilytica</name>
    <dbReference type="NCBI Taxonomy" id="1236966"/>
    <lineage>
        <taxon>Bacteria</taxon>
        <taxon>Pseudomonadati</taxon>
        <taxon>Pseudomonadota</taxon>
        <taxon>Alphaproteobacteria</taxon>
        <taxon>Iodidimonadales</taxon>
        <taxon>Iodidimonadaceae</taxon>
        <taxon>Iodidimonas</taxon>
    </lineage>
</organism>
<gene>
    <name evidence="1" type="ORF">JCM17844_03840</name>
    <name evidence="2" type="ORF">JCM17845_20930</name>
</gene>